<feature type="region of interest" description="Disordered" evidence="1">
    <location>
        <begin position="1"/>
        <end position="22"/>
    </location>
</feature>
<reference evidence="2 3" key="1">
    <citation type="submission" date="2015-05" db="EMBL/GenBank/DDBJ databases">
        <title>Distinctive expansion of gene families associated with plant cell wall degradation and secondary metabolism in the genomes of grapevine trunk pathogens.</title>
        <authorList>
            <person name="Lawrence D.P."/>
            <person name="Travadon R."/>
            <person name="Rolshausen P.E."/>
            <person name="Baumgartner K."/>
        </authorList>
    </citation>
    <scope>NUCLEOTIDE SEQUENCE [LARGE SCALE GENOMIC DNA]</scope>
    <source>
        <strain evidence="2">UCRPC4</strain>
    </source>
</reference>
<dbReference type="AlphaFoldDB" id="A0A0G2EK02"/>
<comment type="caution">
    <text evidence="2">The sequence shown here is derived from an EMBL/GenBank/DDBJ whole genome shotgun (WGS) entry which is preliminary data.</text>
</comment>
<dbReference type="OrthoDB" id="5369511at2759"/>
<feature type="region of interest" description="Disordered" evidence="1">
    <location>
        <begin position="239"/>
        <end position="270"/>
    </location>
</feature>
<evidence type="ECO:0000256" key="1">
    <source>
        <dbReference type="SAM" id="MobiDB-lite"/>
    </source>
</evidence>
<protein>
    <submittedName>
        <fullName evidence="2">Uncharacterized protein</fullName>
    </submittedName>
</protein>
<organism evidence="2 3">
    <name type="scientific">Phaeomoniella chlamydospora</name>
    <name type="common">Phaeoacremonium chlamydosporum</name>
    <dbReference type="NCBI Taxonomy" id="158046"/>
    <lineage>
        <taxon>Eukaryota</taxon>
        <taxon>Fungi</taxon>
        <taxon>Dikarya</taxon>
        <taxon>Ascomycota</taxon>
        <taxon>Pezizomycotina</taxon>
        <taxon>Eurotiomycetes</taxon>
        <taxon>Chaetothyriomycetidae</taxon>
        <taxon>Phaeomoniellales</taxon>
        <taxon>Phaeomoniellaceae</taxon>
        <taxon>Phaeomoniella</taxon>
    </lineage>
</organism>
<reference evidence="2 3" key="2">
    <citation type="submission" date="2015-05" db="EMBL/GenBank/DDBJ databases">
        <authorList>
            <person name="Morales-Cruz A."/>
            <person name="Amrine K.C."/>
            <person name="Cantu D."/>
        </authorList>
    </citation>
    <scope>NUCLEOTIDE SEQUENCE [LARGE SCALE GENOMIC DNA]</scope>
    <source>
        <strain evidence="2">UCRPC4</strain>
    </source>
</reference>
<evidence type="ECO:0000313" key="3">
    <source>
        <dbReference type="Proteomes" id="UP000053317"/>
    </source>
</evidence>
<feature type="compositionally biased region" description="Polar residues" evidence="1">
    <location>
        <begin position="259"/>
        <end position="270"/>
    </location>
</feature>
<sequence>MGRTSRNRRSGGNPSARNEFDGEVQYLPAPSQEEIAIRERNLPILSTHLDVKEQDRILGEVEKQLTESAYFFFARWQFPIPVERDKRPVHDPEDREWNEWVHVLKRLATKRRIPARVLYNGQIKQFITVLENSLEMRHAVKHTSRPCKDDRNILQLISAGTQVAKIFKDAYAMEILNRLYKTTESTIEERRNGERIQNTRKMEEGPMRGCGTNQLDRSYPFKSGVIKSSAGFATIHCGQTIPSPESRGPNHIDMDPRSTAASSNIHYAKV</sequence>
<proteinExistence type="predicted"/>
<dbReference type="EMBL" id="LCWF01000074">
    <property type="protein sequence ID" value="KKY22694.1"/>
    <property type="molecule type" value="Genomic_DNA"/>
</dbReference>
<name>A0A0G2EK02_PHACM</name>
<accession>A0A0G2EK02</accession>
<dbReference type="Proteomes" id="UP000053317">
    <property type="component" value="Unassembled WGS sequence"/>
</dbReference>
<gene>
    <name evidence="2" type="ORF">UCRPC4_g03197</name>
</gene>
<keyword evidence="3" id="KW-1185">Reference proteome</keyword>
<evidence type="ECO:0000313" key="2">
    <source>
        <dbReference type="EMBL" id="KKY22694.1"/>
    </source>
</evidence>